<name>A0AAN6DZE5_9EURO</name>
<dbReference type="SUPFAM" id="SSF51735">
    <property type="entry name" value="NAD(P)-binding Rossmann-fold domains"/>
    <property type="match status" value="1"/>
</dbReference>
<dbReference type="Gene3D" id="3.90.25.10">
    <property type="entry name" value="UDP-galactose 4-epimerase, domain 1"/>
    <property type="match status" value="1"/>
</dbReference>
<reference evidence="4" key="1">
    <citation type="journal article" date="2022" name="bioRxiv">
        <title>Deciphering the potential niche of two novel black yeast fungi from a biological soil crust based on their genomes, phenotypes, and melanin regulation.</title>
        <authorList>
            <consortium name="DOE Joint Genome Institute"/>
            <person name="Carr E.C."/>
            <person name="Barton Q."/>
            <person name="Grambo S."/>
            <person name="Sullivan M."/>
            <person name="Renfro C.M."/>
            <person name="Kuo A."/>
            <person name="Pangilinan J."/>
            <person name="Lipzen A."/>
            <person name="Keymanesh K."/>
            <person name="Savage E."/>
            <person name="Barry K."/>
            <person name="Grigoriev I.V."/>
            <person name="Riekhof W.R."/>
            <person name="Harris S.S."/>
        </authorList>
    </citation>
    <scope>NUCLEOTIDE SEQUENCE</scope>
    <source>
        <strain evidence="4">JF 03-4F</strain>
    </source>
</reference>
<evidence type="ECO:0000313" key="4">
    <source>
        <dbReference type="EMBL" id="KAI1615420.1"/>
    </source>
</evidence>
<evidence type="ECO:0000256" key="1">
    <source>
        <dbReference type="ARBA" id="ARBA00022857"/>
    </source>
</evidence>
<evidence type="ECO:0000259" key="3">
    <source>
        <dbReference type="Pfam" id="PF05368"/>
    </source>
</evidence>
<dbReference type="AlphaFoldDB" id="A0AAN6DZE5"/>
<gene>
    <name evidence="4" type="ORF">EDD36DRAFT_188736</name>
</gene>
<dbReference type="InterPro" id="IPR036291">
    <property type="entry name" value="NAD(P)-bd_dom_sf"/>
</dbReference>
<keyword evidence="2" id="KW-0560">Oxidoreductase</keyword>
<proteinExistence type="predicted"/>
<dbReference type="InterPro" id="IPR008030">
    <property type="entry name" value="NmrA-like"/>
</dbReference>
<dbReference type="PANTHER" id="PTHR47706">
    <property type="entry name" value="NMRA-LIKE FAMILY PROTEIN"/>
    <property type="match status" value="1"/>
</dbReference>
<feature type="domain" description="NmrA-like" evidence="3">
    <location>
        <begin position="7"/>
        <end position="318"/>
    </location>
</feature>
<keyword evidence="1" id="KW-0521">NADP</keyword>
<dbReference type="Gene3D" id="3.40.50.720">
    <property type="entry name" value="NAD(P)-binding Rossmann-like Domain"/>
    <property type="match status" value="1"/>
</dbReference>
<evidence type="ECO:0000256" key="2">
    <source>
        <dbReference type="ARBA" id="ARBA00023002"/>
    </source>
</evidence>
<dbReference type="InterPro" id="IPR051609">
    <property type="entry name" value="NmrA/Isoflavone_reductase-like"/>
</dbReference>
<keyword evidence="5" id="KW-1185">Reference proteome</keyword>
<accession>A0AAN6DZE5</accession>
<protein>
    <recommendedName>
        <fullName evidence="3">NmrA-like domain-containing protein</fullName>
    </recommendedName>
</protein>
<organism evidence="4 5">
    <name type="scientific">Exophiala viscosa</name>
    <dbReference type="NCBI Taxonomy" id="2486360"/>
    <lineage>
        <taxon>Eukaryota</taxon>
        <taxon>Fungi</taxon>
        <taxon>Dikarya</taxon>
        <taxon>Ascomycota</taxon>
        <taxon>Pezizomycotina</taxon>
        <taxon>Eurotiomycetes</taxon>
        <taxon>Chaetothyriomycetidae</taxon>
        <taxon>Chaetothyriales</taxon>
        <taxon>Herpotrichiellaceae</taxon>
        <taxon>Exophiala</taxon>
    </lineage>
</organism>
<dbReference type="Proteomes" id="UP001203852">
    <property type="component" value="Unassembled WGS sequence"/>
</dbReference>
<dbReference type="EMBL" id="MU404352">
    <property type="protein sequence ID" value="KAI1615420.1"/>
    <property type="molecule type" value="Genomic_DNA"/>
</dbReference>
<dbReference type="Pfam" id="PF05368">
    <property type="entry name" value="NmrA"/>
    <property type="match status" value="1"/>
</dbReference>
<sequence>MTGFPHTFALFGANGQIGSFILHALLTCAKQSFTVKCFIPPGSPAPEEISGKDQAECLELDLTKISREDLAKHLQGIDVVVSALNGPALDSQILIQDAAADAGVQRFYPSEYGMHHIYRKPNDPQGYVHPLWDSKARVNEKALLHPAIESGKMSYTLIGCGDFYNQDREKVWCPWTQKDVDSYTFHVIGDPNARADFTHLSDFAEYLVATICEPEKSHNAHLNFVSDTISHTRIAELLRTYSGKPVHVEVLPESEMHIVLARPDAAPENLRGKDVSAFPVDFWFLVKGAQGQDRFRWPLGQRANDLFPDVKKTTFETYFRQRFEKQ</sequence>
<evidence type="ECO:0000313" key="5">
    <source>
        <dbReference type="Proteomes" id="UP001203852"/>
    </source>
</evidence>
<dbReference type="PANTHER" id="PTHR47706:SF11">
    <property type="entry name" value="ISOFLAVONE REDUCTASE FAMILY PROTEIN (AFU_ORTHOLOGUE AFUA_1G12510)"/>
    <property type="match status" value="1"/>
</dbReference>
<dbReference type="GO" id="GO:0016491">
    <property type="term" value="F:oxidoreductase activity"/>
    <property type="evidence" value="ECO:0007669"/>
    <property type="project" value="UniProtKB-KW"/>
</dbReference>
<comment type="caution">
    <text evidence="4">The sequence shown here is derived from an EMBL/GenBank/DDBJ whole genome shotgun (WGS) entry which is preliminary data.</text>
</comment>